<dbReference type="RefSeq" id="YP_009056009.1">
    <property type="nucleotide sequence ID" value="NC_024788.1"/>
</dbReference>
<reference evidence="1 2" key="2">
    <citation type="journal article" date="2016" name="Virology (Lond)">
        <title>Genomic characterization and comparison of seven Myoviridae bacteriophage infecting Bacillus thuringiensis.</title>
        <authorList>
            <person name="Sauder A.B."/>
            <person name="Quinn M.R."/>
            <person name="Brouillette A."/>
            <person name="Caruso S."/>
            <person name="Cresawn S."/>
            <person name="Erill I."/>
            <person name="Lewis L."/>
            <person name="Loesser-Casey K."/>
            <person name="Pate M."/>
            <person name="Scott C."/>
            <person name="Stockwell S."/>
            <person name="Temple L."/>
        </authorList>
    </citation>
    <scope>NUCLEOTIDE SEQUENCE [LARGE SCALE GENOMIC DNA]</scope>
</reference>
<evidence type="ECO:0000313" key="1">
    <source>
        <dbReference type="EMBL" id="AIF72120.1"/>
    </source>
</evidence>
<proteinExistence type="predicted"/>
<sequence length="69" mass="7140">MNKGILIGGFAAVLVGGVLISNGHTVLGGLATVLGANMTGWLAGVKNCISHLAREGHLTDNWHAKYSKK</sequence>
<dbReference type="Proteomes" id="UP000028561">
    <property type="component" value="Segment"/>
</dbReference>
<accession>A0A075M0L8</accession>
<keyword evidence="2" id="KW-1185">Reference proteome</keyword>
<dbReference type="GeneID" id="20283231"/>
<dbReference type="KEGG" id="vg:20283231"/>
<evidence type="ECO:0000313" key="2">
    <source>
        <dbReference type="Proteomes" id="UP000028561"/>
    </source>
</evidence>
<reference evidence="2" key="1">
    <citation type="submission" date="2014-09" db="EMBL/GenBank/DDBJ databases">
        <title>Genomic characterization and comparison of seven Myoviridae bacteriophage infecting Bacillus thuringiensis.</title>
        <authorList>
            <person name="Sauder A.B."/>
            <person name="McKenzie Q.R."/>
            <person name="Temple L.M."/>
            <person name="Alexis B.K."/>
            <person name="Al-Atrache Z."/>
            <person name="Lewis L.O."/>
            <person name="Loesser-Casey K.E."/>
            <person name="Mitchell K.J."/>
        </authorList>
    </citation>
    <scope>NUCLEOTIDE SEQUENCE [LARGE SCALE GENOMIC DNA]</scope>
</reference>
<organism evidence="1 2">
    <name type="scientific">Bacillus phage Riley</name>
    <dbReference type="NCBI Taxonomy" id="1486662"/>
    <lineage>
        <taxon>Viruses</taxon>
        <taxon>Duplodnaviria</taxon>
        <taxon>Heunggongvirae</taxon>
        <taxon>Uroviricota</taxon>
        <taxon>Caudoviricetes</taxon>
        <taxon>Herelleviridae</taxon>
        <taxon>Bastillevirinae</taxon>
        <taxon>Bequatrovirus</taxon>
        <taxon>Bequatrovirus riley</taxon>
    </lineage>
</organism>
<name>A0A075M0L8_9CAUD</name>
<protein>
    <submittedName>
        <fullName evidence="1">Uncharacterized protein</fullName>
    </submittedName>
</protein>
<dbReference type="EMBL" id="KJ489402">
    <property type="protein sequence ID" value="AIF72120.1"/>
    <property type="molecule type" value="Genomic_DNA"/>
</dbReference>